<dbReference type="InterPro" id="IPR029068">
    <property type="entry name" value="Glyas_Bleomycin-R_OHBP_Dase"/>
</dbReference>
<feature type="region of interest" description="Disordered" evidence="1">
    <location>
        <begin position="126"/>
        <end position="145"/>
    </location>
</feature>
<feature type="domain" description="VOC" evidence="2">
    <location>
        <begin position="8"/>
        <end position="128"/>
    </location>
</feature>
<dbReference type="SUPFAM" id="SSF54593">
    <property type="entry name" value="Glyoxalase/Bleomycin resistance protein/Dihydroxybiphenyl dioxygenase"/>
    <property type="match status" value="1"/>
</dbReference>
<dbReference type="Pfam" id="PF00903">
    <property type="entry name" value="Glyoxalase"/>
    <property type="match status" value="1"/>
</dbReference>
<keyword evidence="4" id="KW-1185">Reference proteome</keyword>
<evidence type="ECO:0000313" key="3">
    <source>
        <dbReference type="EMBL" id="CAI7999456.1"/>
    </source>
</evidence>
<sequence>MAALKIEGVTHWSIPVNDLNEAEEFYGELLGLTPKGRLGNSVMSCFNVGDHNILLCERSSPVDGLLAENGGAHHSFTVSPDTFNEACRVFRQRAIKIDNLTYRAQGFFTGRELYFYDPSGNRLELRDPTWTQGMPEPSFEELATS</sequence>
<name>A0AA35R298_GEOBA</name>
<dbReference type="CDD" id="cd06587">
    <property type="entry name" value="VOC"/>
    <property type="match status" value="1"/>
</dbReference>
<evidence type="ECO:0000313" key="4">
    <source>
        <dbReference type="Proteomes" id="UP001174909"/>
    </source>
</evidence>
<evidence type="ECO:0000259" key="2">
    <source>
        <dbReference type="PROSITE" id="PS51819"/>
    </source>
</evidence>
<gene>
    <name evidence="3" type="ORF">GBAR_LOCUS2713</name>
</gene>
<dbReference type="EMBL" id="CASHTH010000378">
    <property type="protein sequence ID" value="CAI7999456.1"/>
    <property type="molecule type" value="Genomic_DNA"/>
</dbReference>
<reference evidence="3" key="1">
    <citation type="submission" date="2023-03" db="EMBL/GenBank/DDBJ databases">
        <authorList>
            <person name="Steffen K."/>
            <person name="Cardenas P."/>
        </authorList>
    </citation>
    <scope>NUCLEOTIDE SEQUENCE</scope>
</reference>
<comment type="caution">
    <text evidence="3">The sequence shown here is derived from an EMBL/GenBank/DDBJ whole genome shotgun (WGS) entry which is preliminary data.</text>
</comment>
<protein>
    <recommendedName>
        <fullName evidence="2">VOC domain-containing protein</fullName>
    </recommendedName>
</protein>
<organism evidence="3 4">
    <name type="scientific">Geodia barretti</name>
    <name type="common">Barrett's horny sponge</name>
    <dbReference type="NCBI Taxonomy" id="519541"/>
    <lineage>
        <taxon>Eukaryota</taxon>
        <taxon>Metazoa</taxon>
        <taxon>Porifera</taxon>
        <taxon>Demospongiae</taxon>
        <taxon>Heteroscleromorpha</taxon>
        <taxon>Tetractinellida</taxon>
        <taxon>Astrophorina</taxon>
        <taxon>Geodiidae</taxon>
        <taxon>Geodia</taxon>
    </lineage>
</organism>
<dbReference type="AlphaFoldDB" id="A0AA35R298"/>
<accession>A0AA35R298</accession>
<dbReference type="Gene3D" id="3.10.180.10">
    <property type="entry name" value="2,3-Dihydroxybiphenyl 1,2-Dioxygenase, domain 1"/>
    <property type="match status" value="1"/>
</dbReference>
<dbReference type="InterPro" id="IPR004360">
    <property type="entry name" value="Glyas_Fos-R_dOase_dom"/>
</dbReference>
<proteinExistence type="predicted"/>
<dbReference type="Proteomes" id="UP001174909">
    <property type="component" value="Unassembled WGS sequence"/>
</dbReference>
<dbReference type="PROSITE" id="PS51819">
    <property type="entry name" value="VOC"/>
    <property type="match status" value="1"/>
</dbReference>
<evidence type="ECO:0000256" key="1">
    <source>
        <dbReference type="SAM" id="MobiDB-lite"/>
    </source>
</evidence>
<dbReference type="InterPro" id="IPR037523">
    <property type="entry name" value="VOC_core"/>
</dbReference>